<dbReference type="EMBL" id="JAIWQS010000012">
    <property type="protein sequence ID" value="KAJ8748534.1"/>
    <property type="molecule type" value="Genomic_DNA"/>
</dbReference>
<evidence type="ECO:0000259" key="5">
    <source>
        <dbReference type="Pfam" id="PF00891"/>
    </source>
</evidence>
<dbReference type="InterPro" id="IPR001077">
    <property type="entry name" value="COMT_C"/>
</dbReference>
<comment type="caution">
    <text evidence="7">The sequence shown here is derived from an EMBL/GenBank/DDBJ whole genome shotgun (WGS) entry which is preliminary data.</text>
</comment>
<dbReference type="SUPFAM" id="SSF46785">
    <property type="entry name" value="Winged helix' DNA-binding domain"/>
    <property type="match status" value="1"/>
</dbReference>
<evidence type="ECO:0000256" key="2">
    <source>
        <dbReference type="ARBA" id="ARBA00022679"/>
    </source>
</evidence>
<dbReference type="InterPro" id="IPR036390">
    <property type="entry name" value="WH_DNA-bd_sf"/>
</dbReference>
<dbReference type="InterPro" id="IPR029063">
    <property type="entry name" value="SAM-dependent_MTases_sf"/>
</dbReference>
<evidence type="ECO:0000256" key="4">
    <source>
        <dbReference type="PIRSR" id="PIRSR005739-1"/>
    </source>
</evidence>
<feature type="domain" description="O-methyltransferase C-terminal" evidence="5">
    <location>
        <begin position="287"/>
        <end position="368"/>
    </location>
</feature>
<dbReference type="Pfam" id="PF08100">
    <property type="entry name" value="Dimerisation"/>
    <property type="match status" value="1"/>
</dbReference>
<dbReference type="FunFam" id="1.10.10.10:FF:000357">
    <property type="entry name" value="Caffeic acid 3-O-methyltransferase"/>
    <property type="match status" value="1"/>
</dbReference>
<dbReference type="InterPro" id="IPR016461">
    <property type="entry name" value="COMT-like"/>
</dbReference>
<protein>
    <submittedName>
        <fullName evidence="7">Uncharacterized protein</fullName>
    </submittedName>
</protein>
<evidence type="ECO:0000313" key="7">
    <source>
        <dbReference type="EMBL" id="KAJ8748534.1"/>
    </source>
</evidence>
<dbReference type="InterPro" id="IPR012967">
    <property type="entry name" value="COMT_dimerisation"/>
</dbReference>
<keyword evidence="8" id="KW-1185">Reference proteome</keyword>
<gene>
    <name evidence="7" type="ORF">K2173_003434</name>
</gene>
<feature type="domain" description="O-methyltransferase dimerisation" evidence="6">
    <location>
        <begin position="25"/>
        <end position="114"/>
    </location>
</feature>
<dbReference type="SUPFAM" id="SSF53335">
    <property type="entry name" value="S-adenosyl-L-methionine-dependent methyltransferases"/>
    <property type="match status" value="1"/>
</dbReference>
<evidence type="ECO:0000256" key="3">
    <source>
        <dbReference type="ARBA" id="ARBA00022691"/>
    </source>
</evidence>
<feature type="domain" description="O-methyltransferase C-terminal" evidence="5">
    <location>
        <begin position="137"/>
        <end position="262"/>
    </location>
</feature>
<dbReference type="AlphaFoldDB" id="A0AAV8S8W7"/>
<dbReference type="InterPro" id="IPR036388">
    <property type="entry name" value="WH-like_DNA-bd_sf"/>
</dbReference>
<keyword evidence="2" id="KW-0808">Transferase</keyword>
<dbReference type="Gene3D" id="3.40.50.150">
    <property type="entry name" value="Vaccinia Virus protein VP39"/>
    <property type="match status" value="1"/>
</dbReference>
<evidence type="ECO:0000256" key="1">
    <source>
        <dbReference type="ARBA" id="ARBA00022603"/>
    </source>
</evidence>
<evidence type="ECO:0000259" key="6">
    <source>
        <dbReference type="Pfam" id="PF08100"/>
    </source>
</evidence>
<organism evidence="7 8">
    <name type="scientific">Erythroxylum novogranatense</name>
    <dbReference type="NCBI Taxonomy" id="1862640"/>
    <lineage>
        <taxon>Eukaryota</taxon>
        <taxon>Viridiplantae</taxon>
        <taxon>Streptophyta</taxon>
        <taxon>Embryophyta</taxon>
        <taxon>Tracheophyta</taxon>
        <taxon>Spermatophyta</taxon>
        <taxon>Magnoliopsida</taxon>
        <taxon>eudicotyledons</taxon>
        <taxon>Gunneridae</taxon>
        <taxon>Pentapetalae</taxon>
        <taxon>rosids</taxon>
        <taxon>fabids</taxon>
        <taxon>Malpighiales</taxon>
        <taxon>Erythroxylaceae</taxon>
        <taxon>Erythroxylum</taxon>
    </lineage>
</organism>
<accession>A0AAV8S8W7</accession>
<dbReference type="PIRSF" id="PIRSF005739">
    <property type="entry name" value="O-mtase"/>
    <property type="match status" value="1"/>
</dbReference>
<keyword evidence="3" id="KW-0949">S-adenosyl-L-methionine</keyword>
<dbReference type="Pfam" id="PF00891">
    <property type="entry name" value="Methyltransf_2"/>
    <property type="match status" value="2"/>
</dbReference>
<dbReference type="PANTHER" id="PTHR11746">
    <property type="entry name" value="O-METHYLTRANSFERASE"/>
    <property type="match status" value="1"/>
</dbReference>
<evidence type="ECO:0000313" key="8">
    <source>
        <dbReference type="Proteomes" id="UP001159364"/>
    </source>
</evidence>
<dbReference type="PROSITE" id="PS51683">
    <property type="entry name" value="SAM_OMT_II"/>
    <property type="match status" value="1"/>
</dbReference>
<dbReference type="GO" id="GO:0032259">
    <property type="term" value="P:methylation"/>
    <property type="evidence" value="ECO:0007669"/>
    <property type="project" value="UniProtKB-KW"/>
</dbReference>
<feature type="active site" description="Proton acceptor" evidence="4">
    <location>
        <position position="292"/>
    </location>
</feature>
<keyword evidence="1" id="KW-0489">Methyltransferase</keyword>
<dbReference type="Proteomes" id="UP001159364">
    <property type="component" value="Linkage Group LG12"/>
</dbReference>
<dbReference type="Gene3D" id="1.10.10.10">
    <property type="entry name" value="Winged helix-like DNA-binding domain superfamily/Winged helix DNA-binding domain"/>
    <property type="match status" value="1"/>
</dbReference>
<sequence>MNSTPDEAHLNQVEDGKDEIIGYAMQLALGSVLPMTLKAAIELGIFEIIAREGSDAKLSASDIAAKISTQNPDAPLMLDRIMRLLASHQVLGCTSVDGQTRFYSLTPVAKYFVRDQDDLSLAPLVEFVQGKIFLASWFELKNAVVEGGISFNRTYGMDIFEYTAFDSRFNQSFNSVMFNSTSLVAKNILESYKGFEHLKQLVDVGGGLGHTIHAITSKYPHIKGINFDLPHVVAEAPTYFGVEHIGGDMFQSVPNGDAIFMKVKNCHYYFQVIYNIKVENQLSYHLWQWILHDWSDDQSFKLLQNCYKAIPENGKVIVVEGILPVVAETSATDKCLTQMDLLMMTQSLGGKERTKHEFLALATRAGFAGVEFKCFVSNYWVMEFFK</sequence>
<reference evidence="7 8" key="1">
    <citation type="submission" date="2021-09" db="EMBL/GenBank/DDBJ databases">
        <title>Genomic insights and catalytic innovation underlie evolution of tropane alkaloids biosynthesis.</title>
        <authorList>
            <person name="Wang Y.-J."/>
            <person name="Tian T."/>
            <person name="Huang J.-P."/>
            <person name="Huang S.-X."/>
        </authorList>
    </citation>
    <scope>NUCLEOTIDE SEQUENCE [LARGE SCALE GENOMIC DNA]</scope>
    <source>
        <strain evidence="7">KIB-2018</strain>
        <tissue evidence="7">Leaf</tissue>
    </source>
</reference>
<proteinExistence type="predicted"/>
<name>A0AAV8S8W7_9ROSI</name>
<dbReference type="GO" id="GO:0046983">
    <property type="term" value="F:protein dimerization activity"/>
    <property type="evidence" value="ECO:0007669"/>
    <property type="project" value="InterPro"/>
</dbReference>
<dbReference type="GO" id="GO:0008171">
    <property type="term" value="F:O-methyltransferase activity"/>
    <property type="evidence" value="ECO:0007669"/>
    <property type="project" value="InterPro"/>
</dbReference>